<gene>
    <name evidence="3" type="ORF">NBR_LOCUS12570</name>
</gene>
<protein>
    <submittedName>
        <fullName evidence="5">CCHC-type domain-containing protein</fullName>
    </submittedName>
</protein>
<organism evidence="5">
    <name type="scientific">Nippostrongylus brasiliensis</name>
    <name type="common">Rat hookworm</name>
    <dbReference type="NCBI Taxonomy" id="27835"/>
    <lineage>
        <taxon>Eukaryota</taxon>
        <taxon>Metazoa</taxon>
        <taxon>Ecdysozoa</taxon>
        <taxon>Nematoda</taxon>
        <taxon>Chromadorea</taxon>
        <taxon>Rhabditida</taxon>
        <taxon>Rhabditina</taxon>
        <taxon>Rhabditomorpha</taxon>
        <taxon>Strongyloidea</taxon>
        <taxon>Heligmosomidae</taxon>
        <taxon>Nippostrongylus</taxon>
    </lineage>
</organism>
<dbReference type="AlphaFoldDB" id="A0A0N4Y8K9"/>
<feature type="compositionally biased region" description="Basic and acidic residues" evidence="2">
    <location>
        <begin position="342"/>
        <end position="405"/>
    </location>
</feature>
<accession>A0A0N4Y8K9</accession>
<evidence type="ECO:0000256" key="2">
    <source>
        <dbReference type="SAM" id="MobiDB-lite"/>
    </source>
</evidence>
<evidence type="ECO:0000313" key="5">
    <source>
        <dbReference type="WBParaSite" id="NBR_0001256901-mRNA-1"/>
    </source>
</evidence>
<evidence type="ECO:0000313" key="3">
    <source>
        <dbReference type="EMBL" id="VDL76159.1"/>
    </source>
</evidence>
<reference evidence="3 4" key="2">
    <citation type="submission" date="2018-11" db="EMBL/GenBank/DDBJ databases">
        <authorList>
            <consortium name="Pathogen Informatics"/>
        </authorList>
    </citation>
    <scope>NUCLEOTIDE SEQUENCE [LARGE SCALE GENOMIC DNA]</scope>
</reference>
<dbReference type="EMBL" id="UYSL01020793">
    <property type="protein sequence ID" value="VDL76159.1"/>
    <property type="molecule type" value="Genomic_DNA"/>
</dbReference>
<feature type="region of interest" description="Disordered" evidence="2">
    <location>
        <begin position="324"/>
        <end position="421"/>
    </location>
</feature>
<sequence>MDHVTINELMDMEAQQRLGELREIRNDLAQMQRNIQEMMTQMNEIRKNTAEKESFAEELKKMKEFITSNSAPKVDEVTQEDLSKQIAELKDMIVHSSAMKSIQSCNTERMVIGLMKEITDMRSFVVKICASKTTKQSDAEHMIPGLAKDVADLKEWIQAMGSVSVEHRSSFEVTMANFMAEMGQIKDLMAKSITQSSLKVEARSTEMASELTADVKVFKVLNVEQPNARGARSADPGTNFIDADERRALGTKLLQELKEFIIENASAKSTRNAGCNTDPKNSRDVSTDAMGVTQLTPTKANASTITHTGLGMKNASTNTVEPLIKRRSSDGNGAEKVVPKPAEIRKPAEHPETPKNPEAKPQHCPKTKENIPVRKSPDELKSKKTERTDESRPEETEDRKRRRSEEEEIHQRKRKRVEDQRQKIKKMISVYKRFLDKQKFRRHYGSRGNERGVKCVFCGVHNDHYSDGCPEVRSAEKRRSLAASNKICLKCLHSTNGPHCQSKHRPCFYCEPFNSSEAEGHHPAFCVQPEHCESIRKKVQALQADLDSITTH</sequence>
<proteinExistence type="predicted"/>
<name>A0A0N4Y8K9_NIPBR</name>
<evidence type="ECO:0000256" key="1">
    <source>
        <dbReference type="SAM" id="Coils"/>
    </source>
</evidence>
<dbReference type="Proteomes" id="UP000271162">
    <property type="component" value="Unassembled WGS sequence"/>
</dbReference>
<keyword evidence="1" id="KW-0175">Coiled coil</keyword>
<feature type="coiled-coil region" evidence="1">
    <location>
        <begin position="14"/>
        <end position="48"/>
    </location>
</feature>
<keyword evidence="4" id="KW-1185">Reference proteome</keyword>
<dbReference type="WBParaSite" id="NBR_0001256901-mRNA-1">
    <property type="protein sequence ID" value="NBR_0001256901-mRNA-1"/>
    <property type="gene ID" value="NBR_0001256901"/>
</dbReference>
<reference evidence="5" key="1">
    <citation type="submission" date="2017-02" db="UniProtKB">
        <authorList>
            <consortium name="WormBaseParasite"/>
        </authorList>
    </citation>
    <scope>IDENTIFICATION</scope>
</reference>
<evidence type="ECO:0000313" key="4">
    <source>
        <dbReference type="Proteomes" id="UP000271162"/>
    </source>
</evidence>